<feature type="region of interest" description="Disordered" evidence="13">
    <location>
        <begin position="810"/>
        <end position="851"/>
    </location>
</feature>
<dbReference type="Gene3D" id="1.20.1560.10">
    <property type="entry name" value="ABC transporter type 1, transmembrane domain"/>
    <property type="match status" value="2"/>
</dbReference>
<organism evidence="17 18">
    <name type="scientific">Meloidogyne incognita</name>
    <name type="common">Southern root-knot nematode worm</name>
    <name type="synonym">Oxyuris incognita</name>
    <dbReference type="NCBI Taxonomy" id="6306"/>
    <lineage>
        <taxon>Eukaryota</taxon>
        <taxon>Metazoa</taxon>
        <taxon>Ecdysozoa</taxon>
        <taxon>Nematoda</taxon>
        <taxon>Chromadorea</taxon>
        <taxon>Rhabditida</taxon>
        <taxon>Tylenchina</taxon>
        <taxon>Tylenchomorpha</taxon>
        <taxon>Tylenchoidea</taxon>
        <taxon>Meloidogynidae</taxon>
        <taxon>Meloidogyninae</taxon>
        <taxon>Meloidogyne</taxon>
        <taxon>Meloidogyne incognita group</taxon>
    </lineage>
</organism>
<keyword evidence="7" id="KW-0571">Peptide transport</keyword>
<dbReference type="InterPro" id="IPR013305">
    <property type="entry name" value="ABC_Tap-like"/>
</dbReference>
<evidence type="ECO:0000313" key="17">
    <source>
        <dbReference type="Proteomes" id="UP000887563"/>
    </source>
</evidence>
<feature type="transmembrane region" description="Helical" evidence="14">
    <location>
        <begin position="350"/>
        <end position="372"/>
    </location>
</feature>
<evidence type="ECO:0000259" key="16">
    <source>
        <dbReference type="PROSITE" id="PS50929"/>
    </source>
</evidence>
<comment type="catalytic activity">
    <reaction evidence="12">
        <text>a peptide antigen(in) + ATP + H2O = a peptide antigen(out) + ADP + phosphate + H(+)</text>
        <dbReference type="Rhea" id="RHEA:65972"/>
        <dbReference type="Rhea" id="RHEA-COMP:16941"/>
        <dbReference type="ChEBI" id="CHEBI:15377"/>
        <dbReference type="ChEBI" id="CHEBI:15378"/>
        <dbReference type="ChEBI" id="CHEBI:30616"/>
        <dbReference type="ChEBI" id="CHEBI:43474"/>
        <dbReference type="ChEBI" id="CHEBI:166823"/>
        <dbReference type="ChEBI" id="CHEBI:456216"/>
        <dbReference type="EC" id="7.4.2.14"/>
    </reaction>
    <physiologicalReaction direction="left-to-right" evidence="12">
        <dbReference type="Rhea" id="RHEA:65973"/>
    </physiologicalReaction>
</comment>
<keyword evidence="3" id="KW-0813">Transport</keyword>
<name>A0A914KL21_MELIC</name>
<evidence type="ECO:0000256" key="14">
    <source>
        <dbReference type="SAM" id="Phobius"/>
    </source>
</evidence>
<dbReference type="GO" id="GO:0015421">
    <property type="term" value="F:ABC-type oligopeptide transporter activity"/>
    <property type="evidence" value="ECO:0007669"/>
    <property type="project" value="TreeGrafter"/>
</dbReference>
<feature type="transmembrane region" description="Helical" evidence="14">
    <location>
        <begin position="84"/>
        <end position="102"/>
    </location>
</feature>
<evidence type="ECO:0000256" key="8">
    <source>
        <dbReference type="ARBA" id="ARBA00022967"/>
    </source>
</evidence>
<dbReference type="AlphaFoldDB" id="A0A914KL21"/>
<dbReference type="InterPro" id="IPR039421">
    <property type="entry name" value="Type_1_exporter"/>
</dbReference>
<dbReference type="Proteomes" id="UP000887563">
    <property type="component" value="Unplaced"/>
</dbReference>
<dbReference type="InterPro" id="IPR027417">
    <property type="entry name" value="P-loop_NTPase"/>
</dbReference>
<feature type="domain" description="ABC transporter" evidence="15">
    <location>
        <begin position="526"/>
        <end position="762"/>
    </location>
</feature>
<evidence type="ECO:0000313" key="18">
    <source>
        <dbReference type="WBParaSite" id="Minc3s00037g02149"/>
    </source>
</evidence>
<dbReference type="InterPro" id="IPR011527">
    <property type="entry name" value="ABC1_TM_dom"/>
</dbReference>
<keyword evidence="17" id="KW-1185">Reference proteome</keyword>
<evidence type="ECO:0000256" key="2">
    <source>
        <dbReference type="ARBA" id="ARBA00006493"/>
    </source>
</evidence>
<evidence type="ECO:0000256" key="6">
    <source>
        <dbReference type="ARBA" id="ARBA00022840"/>
    </source>
</evidence>
<evidence type="ECO:0000256" key="3">
    <source>
        <dbReference type="ARBA" id="ARBA00022448"/>
    </source>
</evidence>
<evidence type="ECO:0000256" key="12">
    <source>
        <dbReference type="ARBA" id="ARBA00048240"/>
    </source>
</evidence>
<protein>
    <recommendedName>
        <fullName evidence="11">ABC-type antigen peptide transporter</fullName>
        <ecNumber evidence="11">7.4.2.14</ecNumber>
    </recommendedName>
</protein>
<dbReference type="InterPro" id="IPR003439">
    <property type="entry name" value="ABC_transporter-like_ATP-bd"/>
</dbReference>
<evidence type="ECO:0000256" key="9">
    <source>
        <dbReference type="ARBA" id="ARBA00022989"/>
    </source>
</evidence>
<dbReference type="PROSITE" id="PS00211">
    <property type="entry name" value="ABC_TRANSPORTER_1"/>
    <property type="match status" value="1"/>
</dbReference>
<feature type="domain" description="ABC transmembrane type-1" evidence="16">
    <location>
        <begin position="211"/>
        <end position="493"/>
    </location>
</feature>
<keyword evidence="5" id="KW-0547">Nucleotide-binding</keyword>
<dbReference type="PANTHER" id="PTHR43394:SF19">
    <property type="entry name" value="ABC TRANSPORTER B FAMILY"/>
    <property type="match status" value="1"/>
</dbReference>
<evidence type="ECO:0000259" key="15">
    <source>
        <dbReference type="PROSITE" id="PS50893"/>
    </source>
</evidence>
<dbReference type="GO" id="GO:0016020">
    <property type="term" value="C:membrane"/>
    <property type="evidence" value="ECO:0007669"/>
    <property type="project" value="InterPro"/>
</dbReference>
<dbReference type="WBParaSite" id="Minc3s00037g02149">
    <property type="protein sequence ID" value="Minc3s00037g02149"/>
    <property type="gene ID" value="Minc3s00037g02149"/>
</dbReference>
<sequence length="878" mass="98287">MVKRNQIHCILRTLAFSTFDILFSFIGICFNGTSFSYQHFRDDFAMPYKFNKSVSDFFMISLLRMVFSFVGCFILIFKRKPSRPLGHLAHASFALCIILISFTPAKFLGLSDNTGTQHPGNLYIGEIILLISNVFFSVLAHRIWLGFLRAAKRIENIYQRLEEEEEEDENSEEEQQKTTQEGRISADMRTHIIIIRLLQYCKNEWLWHISGFTWLFIYSLTRIFVPYYTGQVIASVVSSTGDKYAALVDSVKLMLFISIVCAVAGGFRGGSFEYAYARVNRAVRHNLFSSLIHQEIAFFDRHKTGEITSRLTADTTTMSDTVSLNVNIFLRNTVQMGGSMLFMMTLSWRLSLIPFIVVPIILVASKIFGVYYDFLSERAQEAIAHSNDVAEEVISTMRTVRSFACEDYEAGRFYDKLTNTLGVTKRKSFAYVIFLWVSELFQTIINVSVLWYGGHLVLSGQLTKDLLVSFLLYQMQLADNIRQLGEVWTGLMQSVGASRKVFEYIDRKPEIYTSGDCMPERLEGKIEFQGVHFAYPTRPDNEVLRGLSFSVEPGEVVALVGPSGSGKSSCIALLENFYSPNGGKVLIDGIPVCDYEHHYIHEKIALVGQEPVLFARSISENVAYGLDKCTTVDVVEAAKMANAHSFIIQTREQYQTNVGEKGSQMSGGQKQRIAIARAIVRKPAILLLDEATSALDTESEHLVQEAIYKNMKGRSVILIAHRLSTVEKADKIVVIIKGQVEQMGTHEQLLSQAQKFFFKFFYKNFLLKEGIYRSLVQRQMIGGGGNGNNNGGDIIIGGDPTTSANIGVEEGGEENNNKNLNDGRDSITSLASGGGGRRRSRIGPRIVGSSGLSISPRTMAQTLMATSFTHSTSSLQSK</sequence>
<reference evidence="18" key="1">
    <citation type="submission" date="2022-11" db="UniProtKB">
        <authorList>
            <consortium name="WormBaseParasite"/>
        </authorList>
    </citation>
    <scope>IDENTIFICATION</scope>
</reference>
<dbReference type="Gene3D" id="3.40.50.300">
    <property type="entry name" value="P-loop containing nucleotide triphosphate hydrolases"/>
    <property type="match status" value="1"/>
</dbReference>
<evidence type="ECO:0000256" key="11">
    <source>
        <dbReference type="ARBA" id="ARBA00034522"/>
    </source>
</evidence>
<dbReference type="CDD" id="cd03249">
    <property type="entry name" value="ABC_MTABC3_MDL1_MDL2"/>
    <property type="match status" value="1"/>
</dbReference>
<evidence type="ECO:0000256" key="1">
    <source>
        <dbReference type="ARBA" id="ARBA00004127"/>
    </source>
</evidence>
<feature type="transmembrane region" description="Helical" evidence="14">
    <location>
        <begin position="244"/>
        <end position="267"/>
    </location>
</feature>
<keyword evidence="4 14" id="KW-0812">Transmembrane</keyword>
<dbReference type="GO" id="GO:0015433">
    <property type="term" value="F:ABC-type peptide antigen transporter activity"/>
    <property type="evidence" value="ECO:0007669"/>
    <property type="project" value="UniProtKB-EC"/>
</dbReference>
<evidence type="ECO:0000256" key="13">
    <source>
        <dbReference type="SAM" id="MobiDB-lite"/>
    </source>
</evidence>
<dbReference type="Pfam" id="PF00005">
    <property type="entry name" value="ABC_tran"/>
    <property type="match status" value="1"/>
</dbReference>
<dbReference type="FunFam" id="1.20.1560.10:FF:000154">
    <property type="entry name" value="HAlF transporter (PGP related)"/>
    <property type="match status" value="1"/>
</dbReference>
<dbReference type="InterPro" id="IPR003593">
    <property type="entry name" value="AAA+_ATPase"/>
</dbReference>
<dbReference type="PANTHER" id="PTHR43394">
    <property type="entry name" value="ATP-DEPENDENT PERMEASE MDL1, MITOCHONDRIAL"/>
    <property type="match status" value="1"/>
</dbReference>
<keyword evidence="8" id="KW-1278">Translocase</keyword>
<accession>A0A914KL21</accession>
<feature type="transmembrane region" description="Helical" evidence="14">
    <location>
        <begin position="205"/>
        <end position="224"/>
    </location>
</feature>
<dbReference type="GO" id="GO:0005524">
    <property type="term" value="F:ATP binding"/>
    <property type="evidence" value="ECO:0007669"/>
    <property type="project" value="UniProtKB-KW"/>
</dbReference>
<evidence type="ECO:0000256" key="10">
    <source>
        <dbReference type="ARBA" id="ARBA00023136"/>
    </source>
</evidence>
<keyword evidence="6" id="KW-0067">ATP-binding</keyword>
<keyword evidence="9 14" id="KW-1133">Transmembrane helix</keyword>
<dbReference type="SUPFAM" id="SSF52540">
    <property type="entry name" value="P-loop containing nucleoside triphosphate hydrolases"/>
    <property type="match status" value="1"/>
</dbReference>
<feature type="region of interest" description="Disordered" evidence="13">
    <location>
        <begin position="162"/>
        <end position="182"/>
    </location>
</feature>
<evidence type="ECO:0000256" key="5">
    <source>
        <dbReference type="ARBA" id="ARBA00022741"/>
    </source>
</evidence>
<dbReference type="PROSITE" id="PS50893">
    <property type="entry name" value="ABC_TRANSPORTER_2"/>
    <property type="match status" value="1"/>
</dbReference>
<keyword evidence="10 14" id="KW-0472">Membrane</keyword>
<feature type="transmembrane region" description="Helical" evidence="14">
    <location>
        <begin position="12"/>
        <end position="37"/>
    </location>
</feature>
<dbReference type="PIRSF" id="PIRSF002773">
    <property type="entry name" value="ABC_prm/ATPase_B"/>
    <property type="match status" value="1"/>
</dbReference>
<dbReference type="GO" id="GO:0016887">
    <property type="term" value="F:ATP hydrolysis activity"/>
    <property type="evidence" value="ECO:0007669"/>
    <property type="project" value="InterPro"/>
</dbReference>
<dbReference type="PROSITE" id="PS50929">
    <property type="entry name" value="ABC_TM1F"/>
    <property type="match status" value="1"/>
</dbReference>
<dbReference type="Pfam" id="PF00664">
    <property type="entry name" value="ABC_membrane"/>
    <property type="match status" value="1"/>
</dbReference>
<dbReference type="NCBIfam" id="TIGR00958">
    <property type="entry name" value="3a01208"/>
    <property type="match status" value="1"/>
</dbReference>
<comment type="similarity">
    <text evidence="2">Belongs to the ABC transporter superfamily. ABCB family. MHC peptide exporter (TC 3.A.1.209) subfamily.</text>
</comment>
<dbReference type="SUPFAM" id="SSF90123">
    <property type="entry name" value="ABC transporter transmembrane region"/>
    <property type="match status" value="1"/>
</dbReference>
<evidence type="ECO:0000256" key="7">
    <source>
        <dbReference type="ARBA" id="ARBA00022856"/>
    </source>
</evidence>
<dbReference type="GO" id="GO:0012505">
    <property type="term" value="C:endomembrane system"/>
    <property type="evidence" value="ECO:0007669"/>
    <property type="project" value="UniProtKB-SubCell"/>
</dbReference>
<dbReference type="CDD" id="cd18572">
    <property type="entry name" value="ABC_6TM_TAP"/>
    <property type="match status" value="1"/>
</dbReference>
<dbReference type="SMART" id="SM00382">
    <property type="entry name" value="AAA"/>
    <property type="match status" value="1"/>
</dbReference>
<feature type="compositionally biased region" description="Acidic residues" evidence="13">
    <location>
        <begin position="162"/>
        <end position="173"/>
    </location>
</feature>
<keyword evidence="7" id="KW-0653">Protein transport</keyword>
<dbReference type="EC" id="7.4.2.14" evidence="11"/>
<comment type="subcellular location">
    <subcellularLocation>
        <location evidence="1">Endomembrane system</location>
        <topology evidence="1">Multi-pass membrane protein</topology>
    </subcellularLocation>
</comment>
<feature type="transmembrane region" description="Helical" evidence="14">
    <location>
        <begin position="57"/>
        <end position="77"/>
    </location>
</feature>
<dbReference type="InterPro" id="IPR036640">
    <property type="entry name" value="ABC1_TM_sf"/>
</dbReference>
<dbReference type="InterPro" id="IPR017871">
    <property type="entry name" value="ABC_transporter-like_CS"/>
</dbReference>
<proteinExistence type="inferred from homology"/>
<dbReference type="FunFam" id="3.40.50.300:FF:000140">
    <property type="entry name" value="Lipid A export ATP-binding/permease protein MsbA"/>
    <property type="match status" value="1"/>
</dbReference>
<evidence type="ECO:0000256" key="4">
    <source>
        <dbReference type="ARBA" id="ARBA00022692"/>
    </source>
</evidence>
<feature type="transmembrane region" description="Helical" evidence="14">
    <location>
        <begin position="122"/>
        <end position="145"/>
    </location>
</feature>